<dbReference type="EMBL" id="CM023472">
    <property type="protein sequence ID" value="KAH7959761.1"/>
    <property type="molecule type" value="Genomic_DNA"/>
</dbReference>
<proteinExistence type="predicted"/>
<evidence type="ECO:0000313" key="1">
    <source>
        <dbReference type="EMBL" id="KAH7959761.1"/>
    </source>
</evidence>
<evidence type="ECO:0000313" key="2">
    <source>
        <dbReference type="Proteomes" id="UP000821865"/>
    </source>
</evidence>
<dbReference type="Proteomes" id="UP000821865">
    <property type="component" value="Chromosome 3"/>
</dbReference>
<keyword evidence="2" id="KW-1185">Reference proteome</keyword>
<sequence length="527" mass="59521">MATNDGTKMNLEHTHIPLPDEADGGDWLTVKYGWKKTSTPTNPPLQPRHPSVSRVERLPPLPRNDLKVIIRPREGLNLPTWTTPQVAEGIKMACQHPTTEPVRTLTVRIDPVQNIAIASTPNEALAMSIRHINTIHLGGREFAVTAYVAAPDSSAKAVIHGIPAGTPTEVLLNGLYAPGREILHARMLGQTSAAVITFTGKTVPFYVRYYSGEVRCKPYRPTTHVCRICYQVGHRTDCGTQNPTQDHPCHPRCALCQGSHPTASKECPDRLKKTPLASQRTSRHEHSRSSDGSVPAPGLAPVRGTNRERPGTPADLLRRDHKRYVYVARNPWDVCVSLFHMVTNLSVYRFEDGTFDEFFEYFLKKDFGYGSYFDHVATGYALRDRPNVLFLTYEQLKRETRETVLKLARFLGDRHGRLIEDDENGLLDQILEQSSPSRMKSVVVMNLRSQEWEVMMTRNNMTCKNGYDGDCKKYGIVRNAQIGDWKNYFKPDQLQRLEAKIRAEGEKASFMNLWADIRKEALEVACS</sequence>
<name>A0ACB8D5Y4_DERSI</name>
<organism evidence="1 2">
    <name type="scientific">Dermacentor silvarum</name>
    <name type="common">Tick</name>
    <dbReference type="NCBI Taxonomy" id="543639"/>
    <lineage>
        <taxon>Eukaryota</taxon>
        <taxon>Metazoa</taxon>
        <taxon>Ecdysozoa</taxon>
        <taxon>Arthropoda</taxon>
        <taxon>Chelicerata</taxon>
        <taxon>Arachnida</taxon>
        <taxon>Acari</taxon>
        <taxon>Parasitiformes</taxon>
        <taxon>Ixodida</taxon>
        <taxon>Ixodoidea</taxon>
        <taxon>Ixodidae</taxon>
        <taxon>Rhipicephalinae</taxon>
        <taxon>Dermacentor</taxon>
    </lineage>
</organism>
<reference evidence="1" key="1">
    <citation type="submission" date="2020-05" db="EMBL/GenBank/DDBJ databases">
        <title>Large-scale comparative analyses of tick genomes elucidate their genetic diversity and vector capacities.</title>
        <authorList>
            <person name="Jia N."/>
            <person name="Wang J."/>
            <person name="Shi W."/>
            <person name="Du L."/>
            <person name="Sun Y."/>
            <person name="Zhan W."/>
            <person name="Jiang J."/>
            <person name="Wang Q."/>
            <person name="Zhang B."/>
            <person name="Ji P."/>
            <person name="Sakyi L.B."/>
            <person name="Cui X."/>
            <person name="Yuan T."/>
            <person name="Jiang B."/>
            <person name="Yang W."/>
            <person name="Lam T.T.-Y."/>
            <person name="Chang Q."/>
            <person name="Ding S."/>
            <person name="Wang X."/>
            <person name="Zhu J."/>
            <person name="Ruan X."/>
            <person name="Zhao L."/>
            <person name="Wei J."/>
            <person name="Que T."/>
            <person name="Du C."/>
            <person name="Cheng J."/>
            <person name="Dai P."/>
            <person name="Han X."/>
            <person name="Huang E."/>
            <person name="Gao Y."/>
            <person name="Liu J."/>
            <person name="Shao H."/>
            <person name="Ye R."/>
            <person name="Li L."/>
            <person name="Wei W."/>
            <person name="Wang X."/>
            <person name="Wang C."/>
            <person name="Yang T."/>
            <person name="Huo Q."/>
            <person name="Li W."/>
            <person name="Guo W."/>
            <person name="Chen H."/>
            <person name="Zhou L."/>
            <person name="Ni X."/>
            <person name="Tian J."/>
            <person name="Zhou Y."/>
            <person name="Sheng Y."/>
            <person name="Liu T."/>
            <person name="Pan Y."/>
            <person name="Xia L."/>
            <person name="Li J."/>
            <person name="Zhao F."/>
            <person name="Cao W."/>
        </authorList>
    </citation>
    <scope>NUCLEOTIDE SEQUENCE</scope>
    <source>
        <strain evidence="1">Dsil-2018</strain>
    </source>
</reference>
<gene>
    <name evidence="1" type="ORF">HPB49_013609</name>
</gene>
<protein>
    <submittedName>
        <fullName evidence="1">Uncharacterized protein</fullName>
    </submittedName>
</protein>
<comment type="caution">
    <text evidence="1">The sequence shown here is derived from an EMBL/GenBank/DDBJ whole genome shotgun (WGS) entry which is preliminary data.</text>
</comment>
<accession>A0ACB8D5Y4</accession>